<keyword evidence="2" id="KW-1185">Reference proteome</keyword>
<reference evidence="2" key="1">
    <citation type="journal article" date="2022" name="Mol. Ecol. Resour.">
        <title>The genomes of chicory, endive, great burdock and yacon provide insights into Asteraceae palaeo-polyploidization history and plant inulin production.</title>
        <authorList>
            <person name="Fan W."/>
            <person name="Wang S."/>
            <person name="Wang H."/>
            <person name="Wang A."/>
            <person name="Jiang F."/>
            <person name="Liu H."/>
            <person name="Zhao H."/>
            <person name="Xu D."/>
            <person name="Zhang Y."/>
        </authorList>
    </citation>
    <scope>NUCLEOTIDE SEQUENCE [LARGE SCALE GENOMIC DNA]</scope>
    <source>
        <strain evidence="2">cv. Punajuju</strain>
    </source>
</reference>
<comment type="caution">
    <text evidence="1">The sequence shown here is derived from an EMBL/GenBank/DDBJ whole genome shotgun (WGS) entry which is preliminary data.</text>
</comment>
<dbReference type="EMBL" id="CM042014">
    <property type="protein sequence ID" value="KAI3723650.1"/>
    <property type="molecule type" value="Genomic_DNA"/>
</dbReference>
<organism evidence="1 2">
    <name type="scientific">Cichorium intybus</name>
    <name type="common">Chicory</name>
    <dbReference type="NCBI Taxonomy" id="13427"/>
    <lineage>
        <taxon>Eukaryota</taxon>
        <taxon>Viridiplantae</taxon>
        <taxon>Streptophyta</taxon>
        <taxon>Embryophyta</taxon>
        <taxon>Tracheophyta</taxon>
        <taxon>Spermatophyta</taxon>
        <taxon>Magnoliopsida</taxon>
        <taxon>eudicotyledons</taxon>
        <taxon>Gunneridae</taxon>
        <taxon>Pentapetalae</taxon>
        <taxon>asterids</taxon>
        <taxon>campanulids</taxon>
        <taxon>Asterales</taxon>
        <taxon>Asteraceae</taxon>
        <taxon>Cichorioideae</taxon>
        <taxon>Cichorieae</taxon>
        <taxon>Cichoriinae</taxon>
        <taxon>Cichorium</taxon>
    </lineage>
</organism>
<evidence type="ECO:0000313" key="1">
    <source>
        <dbReference type="EMBL" id="KAI3723650.1"/>
    </source>
</evidence>
<accession>A0ACB9BNQ7</accession>
<gene>
    <name evidence="1" type="ORF">L2E82_35404</name>
</gene>
<dbReference type="Proteomes" id="UP001055811">
    <property type="component" value="Linkage Group LG06"/>
</dbReference>
<reference evidence="1 2" key="2">
    <citation type="journal article" date="2022" name="Mol. Ecol. Resour.">
        <title>The genomes of chicory, endive, great burdock and yacon provide insights into Asteraceae paleo-polyploidization history and plant inulin production.</title>
        <authorList>
            <person name="Fan W."/>
            <person name="Wang S."/>
            <person name="Wang H."/>
            <person name="Wang A."/>
            <person name="Jiang F."/>
            <person name="Liu H."/>
            <person name="Zhao H."/>
            <person name="Xu D."/>
            <person name="Zhang Y."/>
        </authorList>
    </citation>
    <scope>NUCLEOTIDE SEQUENCE [LARGE SCALE GENOMIC DNA]</scope>
    <source>
        <strain evidence="2">cv. Punajuju</strain>
        <tissue evidence="1">Leaves</tissue>
    </source>
</reference>
<evidence type="ECO:0000313" key="2">
    <source>
        <dbReference type="Proteomes" id="UP001055811"/>
    </source>
</evidence>
<protein>
    <submittedName>
        <fullName evidence="1">Uncharacterized protein</fullName>
    </submittedName>
</protein>
<proteinExistence type="predicted"/>
<name>A0ACB9BNQ7_CICIN</name>
<sequence>MHDINPKIIIRKDINYLNESYVIKCHNCGGLWHYAADCRGPRNYPKVKEDEKVKAFVASGNVEIRSSGDEDERFENKRKRGKGFGECMMVQANQETPILGLANSKHPNDTAESSSSYMPKNYAFIVNHKSGKGVSIIEQKSDLARSGNVRLNKLIDQLYHATEVFKSPANTNSSENTFNWGWARKTTNKNYPIYNKQSPFFQYPSNEYDNKHDEDTTKNFPKTPVIESKNAISESKEGVKIPFSYFSEADTAKSSKLSTASVPFMPRHMTTVTNYPSSSSQQHSFLENLQSNCVTKEFNPCPKSLGNSNKEKVDEEIEMEKPPGNIIIKNDFNKIIIRNPNVANTSNSTSEPSCTDTKSYVDALQHNLSNNAIKISLEKLKVNHEESDSLNDSLSDSSPREIFQKGKGKNLTKNRVKPTLNRKDLRSPRSHARFENRNCFYTQKKPEVNSTFIAPSHTRKSIPCTSRKYIHKGLLPTQNIKPIMYQQKVNYSNYDSEFPKITNTKKAQSVSVISKKNDPKFMKPKISFSEVTKNNKQNPSTITIGTKNPSSNHSQTIPKILKMQQNNI</sequence>